<feature type="region of interest" description="Disordered" evidence="1">
    <location>
        <begin position="12"/>
        <end position="68"/>
    </location>
</feature>
<keyword evidence="2" id="KW-0812">Transmembrane</keyword>
<dbReference type="RefSeq" id="WP_046438562.1">
    <property type="nucleotide sequence ID" value="NZ_CP011312.1"/>
</dbReference>
<sequence>MSEKQLTVAELLARSGKKTQDSTPRRRRRSIEEGGVSIAELTGNLPKVDATPKQGRHTSESLSEEKTLAEAELVTQEDGVTHASGEDQPAVAEETAFEKSVAPSDDETIVLSVVSEDDPVRLTTDTFPAVDPDEAATTVIPVSAELAEIEETKTVAPAVELIDDTVVAEDENEEKISYRSVLGMAVVGIVLGVAVFLGFQQLWQTLNRPIVAALALAVTGAMIGLVHALRTNRDGLSMVLAGIVGLVMTFGPLFII</sequence>
<evidence type="ECO:0000313" key="4">
    <source>
        <dbReference type="Proteomes" id="UP000033457"/>
    </source>
</evidence>
<dbReference type="EMBL" id="CP011312">
    <property type="protein sequence ID" value="AKE40476.1"/>
    <property type="molecule type" value="Genomic_DNA"/>
</dbReference>
<evidence type="ECO:0000256" key="2">
    <source>
        <dbReference type="SAM" id="Phobius"/>
    </source>
</evidence>
<evidence type="ECO:0000256" key="1">
    <source>
        <dbReference type="SAM" id="MobiDB-lite"/>
    </source>
</evidence>
<proteinExistence type="predicted"/>
<name>A0A0F6TCN2_9CORY</name>
<dbReference type="AlphaFoldDB" id="A0A0F6TCN2"/>
<dbReference type="OrthoDB" id="4428184at2"/>
<organism evidence="3 4">
    <name type="scientific">Corynebacterium kutscheri</name>
    <dbReference type="NCBI Taxonomy" id="35755"/>
    <lineage>
        <taxon>Bacteria</taxon>
        <taxon>Bacillati</taxon>
        <taxon>Actinomycetota</taxon>
        <taxon>Actinomycetes</taxon>
        <taxon>Mycobacteriales</taxon>
        <taxon>Corynebacteriaceae</taxon>
        <taxon>Corynebacterium</taxon>
    </lineage>
</organism>
<dbReference type="STRING" id="35755.UL82_01220"/>
<feature type="transmembrane region" description="Helical" evidence="2">
    <location>
        <begin position="181"/>
        <end position="203"/>
    </location>
</feature>
<dbReference type="HOGENOM" id="CLU_048085_0_0_11"/>
<dbReference type="KEGG" id="cku:UL82_01220"/>
<feature type="compositionally biased region" description="Basic and acidic residues" evidence="1">
    <location>
        <begin position="57"/>
        <end position="68"/>
    </location>
</feature>
<accession>A0A0F6TCN2</accession>
<gene>
    <name evidence="3" type="ORF">UL82_01220</name>
</gene>
<dbReference type="Proteomes" id="UP000033457">
    <property type="component" value="Chromosome"/>
</dbReference>
<protein>
    <submittedName>
        <fullName evidence="3">Uncharacterized protein</fullName>
    </submittedName>
</protein>
<evidence type="ECO:0000313" key="3">
    <source>
        <dbReference type="EMBL" id="AKE40476.1"/>
    </source>
</evidence>
<reference evidence="3 4" key="1">
    <citation type="journal article" date="2015" name="Genome Announc.">
        <title>Complete Genome Sequence of Corynebacterium kutscheri DSM 20755, a Corynebacterial Type Strain with Remarkably Low G+C Content of Chromosomal DNA.</title>
        <authorList>
            <person name="Ruckert C."/>
            <person name="Albersmeier A."/>
            <person name="Winkler A."/>
            <person name="Tauch A."/>
        </authorList>
    </citation>
    <scope>NUCLEOTIDE SEQUENCE [LARGE SCALE GENOMIC DNA]</scope>
    <source>
        <strain evidence="3 4">DSM 20755</strain>
    </source>
</reference>
<keyword evidence="2" id="KW-1133">Transmembrane helix</keyword>
<keyword evidence="4" id="KW-1185">Reference proteome</keyword>
<feature type="transmembrane region" description="Helical" evidence="2">
    <location>
        <begin position="236"/>
        <end position="255"/>
    </location>
</feature>
<keyword evidence="2" id="KW-0472">Membrane</keyword>
<feature type="transmembrane region" description="Helical" evidence="2">
    <location>
        <begin position="209"/>
        <end position="229"/>
    </location>
</feature>